<accession>A0A9P4LW49</accession>
<feature type="compositionally biased region" description="Low complexity" evidence="6">
    <location>
        <begin position="1774"/>
        <end position="1793"/>
    </location>
</feature>
<feature type="region of interest" description="Disordered" evidence="6">
    <location>
        <begin position="864"/>
        <end position="901"/>
    </location>
</feature>
<evidence type="ECO:0000256" key="4">
    <source>
        <dbReference type="ARBA" id="ARBA00014848"/>
    </source>
</evidence>
<organism evidence="7 8">
    <name type="scientific">Saccharata proteae CBS 121410</name>
    <dbReference type="NCBI Taxonomy" id="1314787"/>
    <lineage>
        <taxon>Eukaryota</taxon>
        <taxon>Fungi</taxon>
        <taxon>Dikarya</taxon>
        <taxon>Ascomycota</taxon>
        <taxon>Pezizomycotina</taxon>
        <taxon>Dothideomycetes</taxon>
        <taxon>Dothideomycetes incertae sedis</taxon>
        <taxon>Botryosphaeriales</taxon>
        <taxon>Saccharataceae</taxon>
        <taxon>Saccharata</taxon>
    </lineage>
</organism>
<dbReference type="EMBL" id="ML978723">
    <property type="protein sequence ID" value="KAF2086702.1"/>
    <property type="molecule type" value="Genomic_DNA"/>
</dbReference>
<evidence type="ECO:0000256" key="6">
    <source>
        <dbReference type="SAM" id="MobiDB-lite"/>
    </source>
</evidence>
<feature type="region of interest" description="Disordered" evidence="6">
    <location>
        <begin position="10"/>
        <end position="51"/>
    </location>
</feature>
<dbReference type="PANTHER" id="PTHR15502">
    <property type="entry name" value="CALCINEURIN-BINDING PROTEIN CABIN 1-RELATED"/>
    <property type="match status" value="1"/>
</dbReference>
<keyword evidence="8" id="KW-1185">Reference proteome</keyword>
<dbReference type="OrthoDB" id="77564at2759"/>
<dbReference type="InterPro" id="IPR033053">
    <property type="entry name" value="Hir3/CABIN1"/>
</dbReference>
<reference evidence="7" key="1">
    <citation type="journal article" date="2020" name="Stud. Mycol.">
        <title>101 Dothideomycetes genomes: a test case for predicting lifestyles and emergence of pathogens.</title>
        <authorList>
            <person name="Haridas S."/>
            <person name="Albert R."/>
            <person name="Binder M."/>
            <person name="Bloem J."/>
            <person name="Labutti K."/>
            <person name="Salamov A."/>
            <person name="Andreopoulos B."/>
            <person name="Baker S."/>
            <person name="Barry K."/>
            <person name="Bills G."/>
            <person name="Bluhm B."/>
            <person name="Cannon C."/>
            <person name="Castanera R."/>
            <person name="Culley D."/>
            <person name="Daum C."/>
            <person name="Ezra D."/>
            <person name="Gonzalez J."/>
            <person name="Henrissat B."/>
            <person name="Kuo A."/>
            <person name="Liang C."/>
            <person name="Lipzen A."/>
            <person name="Lutzoni F."/>
            <person name="Magnuson J."/>
            <person name="Mondo S."/>
            <person name="Nolan M."/>
            <person name="Ohm R."/>
            <person name="Pangilinan J."/>
            <person name="Park H.-J."/>
            <person name="Ramirez L."/>
            <person name="Alfaro M."/>
            <person name="Sun H."/>
            <person name="Tritt A."/>
            <person name="Yoshinaga Y."/>
            <person name="Zwiers L.-H."/>
            <person name="Turgeon B."/>
            <person name="Goodwin S."/>
            <person name="Spatafora J."/>
            <person name="Crous P."/>
            <person name="Grigoriev I."/>
        </authorList>
    </citation>
    <scope>NUCLEOTIDE SEQUENCE</scope>
    <source>
        <strain evidence="7">CBS 121410</strain>
    </source>
</reference>
<name>A0A9P4LW49_9PEZI</name>
<evidence type="ECO:0000256" key="1">
    <source>
        <dbReference type="ARBA" id="ARBA00002687"/>
    </source>
</evidence>
<sequence>MEVSLCLEARSAQPQKHKPCSSHRAVAHPSPNPTRSTLNLESDNESDDEIDDTKEVQIEEALKLYQTALKYHSEGPRSFAEAKEAYAALFESEIFKYPESLSEYRRTEIHGDVDYDTLFLDDYDAGPVQLGGNTDNAPNTLPQILHLSYKNHGQFVLEVLRHRLKELQAAGHDLAALVPAHITATTSGPLRYFAEALDKDDSDLDLWSRTSSVATLVGSRRIARYCLEAVLDGDDEGLDSLMRIPGLEEGFASQQLKELVEALQDDLSLMQAPLSEIQRKKLSTALKKRLAPYAVDNFPAAIQHNVTSRDVLPAAPLRVTLKAAKAEWAIVGECILQQFFQEQQGLVDPGPGASVYLALPSDLSTAIVVPQNKAREIHVEEIPKVQEPIEAEPITGTPDRDGDAEMKDVGGEKSDGGDDLVAVEKLDTPGATTRKRSTDSAGLTEMAEDRRGRSKRIRARESVGDASGTGTTTVDVVQQHIAWQRGVFEDADDFMFDAINKMLEKLKVTGLGVPKALREMIQGDQDMEREGNQKTLGTAVGDLYAFLQTCPSQTSVALLNGQSIDQMADTSREAGLNAFLGYAKSSSSQKSNKPLLSGEGLITWAGTHAFEWTSTQELTWSFLQCLLRPGHFPASTRGSDAKQSSYMRHQWSDDLKRVVVQLIVHNDDFIYNRLVHETSALDNRLLEAQSDGRYYAFSAKELSMIEMIQTLFELHLDIYSLIRHPGSSVDVSTRILQRDRLERWVELTRDVIKFRSSMRKDTVLDELEFRHIWASTFHLHASEDVDPGYVLHCVEELKTIAGLLPEPVLQVQNNAIMPELSVGAAERELTKMSMKECFVKVFQHDEKDPVTVIESLEPILESDNSAEVITTQGDSKESGLDESGETSAESHSDEVSQLLNGTRPSPLQAMTEFISSADVTLRLSLWQRLRQAYEMINYTPKVVSCYLRSLELLVDEIQSLSKTTATDIRTFTLLRWIRIIDEILVRVLKLIPEDGVFDFMDEKHLQSSLNALGKMLWLLNTVTVYEDGVRVKQLPLPGNDGAMNPIPPAVGIKLHDTQVRGWLLQYLLLKEGQDQNPDLYPTPMDDRFEYLRHLHYAMGTRGISAASNKIMLRVMKDELLKMFKADDVIDKKIRDKTICQVLYDLYGINCFTNLAERQSYNEDTDILDSKTALKLIDFVMYQTKKINFKDLHKTNLGQTVDMVHGHLARTKPSGVEDLALNRAKYLSYIKAPINPLDLYRCVHGVGSLSTKPVPASSARIASKGWHFLMGSIVLNRFEAQNAKRQSPIPTEDLNIATAFFGQDIEYDSERWETWYNLAKAYDYQVDELVAWSAEKVNKQDPELVQYQRFAIRCYTMAVATAVRNADHTSEVQFKLAKLYADFGKRMYASSRAPLSMQAFLFKESEEKFLSRAEVEKSPPFSPLSPYKAWKFASGLLKRSISRSPDYWHTQYALSKCLWKLHTAEESRHEGSGSPTVEEIVATLIRSIETLPSRPEKSKEPILEPHYKLLSILHKLVQRKEILPQEASAKLQASHYARGVPQFASDPDSQDHEDWDEYVLKVLKNIRAADKSNWHHRMTARAANIHYGQPSADDVYMSALTAKNEFQHIFTKTMQIQVWRPENERLGRHFVYTTRYSQFFILLLVQTNDRAGLEALARKVRRKNHEFYEHTKLWQFLCIEYLKMLRRAGRVPQGHEDTVFKSINHEEFTIMAGRLEAWCHDPQTESPNLDILGEVIELRRLNNGLMKPLLIDDLICDAYAMIYQQIGPTLPPLPSEATATASTPAPAPTPAQSAALEQRNNMMSMQNIMNIDGSTEKGPAFSILQTKSLVEPPSTKPARQKGVGRRELMKRAEAAVTKPVIAPVSAIPIRPSPKLSSVAPPSVLISNTDAARLMDTSTNVGFGGEGSGHATVENSIQDSEDDESELRLMVGRERDEEGMSEQGGEGDEDGDEEMKEE</sequence>
<dbReference type="Proteomes" id="UP000799776">
    <property type="component" value="Unassembled WGS sequence"/>
</dbReference>
<gene>
    <name evidence="7" type="ORF">K490DRAFT_74303</name>
</gene>
<dbReference type="PANTHER" id="PTHR15502:SF7">
    <property type="entry name" value="CALCINEURIN-BINDING PROTEIN CABIN-1"/>
    <property type="match status" value="1"/>
</dbReference>
<protein>
    <recommendedName>
        <fullName evidence="4">Histone transcription regulator 3 homolog</fullName>
    </recommendedName>
</protein>
<feature type="region of interest" description="Disordered" evidence="6">
    <location>
        <begin position="392"/>
        <end position="470"/>
    </location>
</feature>
<dbReference type="GO" id="GO:0000417">
    <property type="term" value="C:HIR complex"/>
    <property type="evidence" value="ECO:0007669"/>
    <property type="project" value="TreeGrafter"/>
</dbReference>
<feature type="region of interest" description="Disordered" evidence="6">
    <location>
        <begin position="1898"/>
        <end position="1956"/>
    </location>
</feature>
<keyword evidence="5" id="KW-0539">Nucleus</keyword>
<evidence type="ECO:0000256" key="2">
    <source>
        <dbReference type="ARBA" id="ARBA00004123"/>
    </source>
</evidence>
<feature type="compositionally biased region" description="Acidic residues" evidence="6">
    <location>
        <begin position="42"/>
        <end position="51"/>
    </location>
</feature>
<dbReference type="GO" id="GO:0006325">
    <property type="term" value="P:chromatin organization"/>
    <property type="evidence" value="ECO:0007669"/>
    <property type="project" value="InterPro"/>
</dbReference>
<feature type="compositionally biased region" description="Polar residues" evidence="6">
    <location>
        <begin position="864"/>
        <end position="873"/>
    </location>
</feature>
<comment type="subcellular location">
    <subcellularLocation>
        <location evidence="2">Nucleus</location>
    </subcellularLocation>
</comment>
<evidence type="ECO:0000313" key="8">
    <source>
        <dbReference type="Proteomes" id="UP000799776"/>
    </source>
</evidence>
<comment type="function">
    <text evidence="1">Has a role in a nucleosome assembly pathway that is required for the integrity of heterochromatin and proper chromosome segregation.</text>
</comment>
<evidence type="ECO:0000256" key="5">
    <source>
        <dbReference type="ARBA" id="ARBA00023242"/>
    </source>
</evidence>
<dbReference type="GO" id="GO:0005634">
    <property type="term" value="C:nucleus"/>
    <property type="evidence" value="ECO:0007669"/>
    <property type="project" value="UniProtKB-SubCell"/>
</dbReference>
<dbReference type="GO" id="GO:0031491">
    <property type="term" value="F:nucleosome binding"/>
    <property type="evidence" value="ECO:0007669"/>
    <property type="project" value="TreeGrafter"/>
</dbReference>
<comment type="caution">
    <text evidence="7">The sequence shown here is derived from an EMBL/GenBank/DDBJ whole genome shotgun (WGS) entry which is preliminary data.</text>
</comment>
<evidence type="ECO:0000256" key="3">
    <source>
        <dbReference type="ARBA" id="ARBA00007335"/>
    </source>
</evidence>
<comment type="similarity">
    <text evidence="3">Belongs to the HIR3 family.</text>
</comment>
<evidence type="ECO:0000313" key="7">
    <source>
        <dbReference type="EMBL" id="KAF2086702.1"/>
    </source>
</evidence>
<feature type="compositionally biased region" description="Basic and acidic residues" evidence="6">
    <location>
        <begin position="398"/>
        <end position="427"/>
    </location>
</feature>
<proteinExistence type="inferred from homology"/>
<feature type="compositionally biased region" description="Acidic residues" evidence="6">
    <location>
        <begin position="1937"/>
        <end position="1956"/>
    </location>
</feature>
<feature type="region of interest" description="Disordered" evidence="6">
    <location>
        <begin position="1772"/>
        <end position="1793"/>
    </location>
</feature>